<dbReference type="InterPro" id="IPR014710">
    <property type="entry name" value="RmlC-like_jellyroll"/>
</dbReference>
<organism evidence="6 7">
    <name type="scientific">Kineosporia babensis</name>
    <dbReference type="NCBI Taxonomy" id="499548"/>
    <lineage>
        <taxon>Bacteria</taxon>
        <taxon>Bacillati</taxon>
        <taxon>Actinomycetota</taxon>
        <taxon>Actinomycetes</taxon>
        <taxon>Kineosporiales</taxon>
        <taxon>Kineosporiaceae</taxon>
        <taxon>Kineosporia</taxon>
    </lineage>
</organism>
<proteinExistence type="predicted"/>
<dbReference type="SMART" id="SM00419">
    <property type="entry name" value="HTH_CRP"/>
    <property type="match status" value="1"/>
</dbReference>
<dbReference type="PANTHER" id="PTHR24567:SF68">
    <property type="entry name" value="DNA-BINDING TRANSCRIPTIONAL DUAL REGULATOR CRP"/>
    <property type="match status" value="1"/>
</dbReference>
<dbReference type="RefSeq" id="WP_231441866.1">
    <property type="nucleotide sequence ID" value="NZ_JAJOMB010000006.1"/>
</dbReference>
<dbReference type="InterPro" id="IPR000595">
    <property type="entry name" value="cNMP-bd_dom"/>
</dbReference>
<dbReference type="AlphaFoldDB" id="A0A9X1NE27"/>
<dbReference type="PROSITE" id="PS50042">
    <property type="entry name" value="CNMP_BINDING_3"/>
    <property type="match status" value="1"/>
</dbReference>
<comment type="caution">
    <text evidence="6">The sequence shown here is derived from an EMBL/GenBank/DDBJ whole genome shotgun (WGS) entry which is preliminary data.</text>
</comment>
<dbReference type="SMART" id="SM00100">
    <property type="entry name" value="cNMP"/>
    <property type="match status" value="1"/>
</dbReference>
<dbReference type="PROSITE" id="PS51063">
    <property type="entry name" value="HTH_CRP_2"/>
    <property type="match status" value="1"/>
</dbReference>
<protein>
    <submittedName>
        <fullName evidence="6">Crp/Fnr family transcriptional regulator</fullName>
    </submittedName>
</protein>
<dbReference type="Pfam" id="PF13545">
    <property type="entry name" value="HTH_Crp_2"/>
    <property type="match status" value="1"/>
</dbReference>
<accession>A0A9X1NE27</accession>
<gene>
    <name evidence="6" type="ORF">LR394_14130</name>
</gene>
<sequence>MSQEAIWPAKSFLGRLPGEMRNSILSRGHARHYEDGQEAIVEGTESPFVLIVLSGWFKIVATMQTGKEALVAVRAGGDLIGELGVMEDTPRVATVRASGPVDVRVISRLDFRELLAEMSEVAAAVSGVIASRLRVATRRQVEFTTCPSDVRVARILLELMVAHGRPVRGGVMIDVALTQPELAGLSGCTEPTVHRVLTVLRRQKVVETGYKRVVVLNEDELARRAEG</sequence>
<dbReference type="PANTHER" id="PTHR24567">
    <property type="entry name" value="CRP FAMILY TRANSCRIPTIONAL REGULATORY PROTEIN"/>
    <property type="match status" value="1"/>
</dbReference>
<keyword evidence="2" id="KW-0238">DNA-binding</keyword>
<evidence type="ECO:0000259" key="4">
    <source>
        <dbReference type="PROSITE" id="PS50042"/>
    </source>
</evidence>
<keyword evidence="1" id="KW-0805">Transcription regulation</keyword>
<dbReference type="InterPro" id="IPR050397">
    <property type="entry name" value="Env_Response_Regulators"/>
</dbReference>
<name>A0A9X1NE27_9ACTN</name>
<dbReference type="InterPro" id="IPR036388">
    <property type="entry name" value="WH-like_DNA-bd_sf"/>
</dbReference>
<evidence type="ECO:0000259" key="5">
    <source>
        <dbReference type="PROSITE" id="PS51063"/>
    </source>
</evidence>
<dbReference type="InterPro" id="IPR012318">
    <property type="entry name" value="HTH_CRP"/>
</dbReference>
<dbReference type="GO" id="GO:0003700">
    <property type="term" value="F:DNA-binding transcription factor activity"/>
    <property type="evidence" value="ECO:0007669"/>
    <property type="project" value="TreeGrafter"/>
</dbReference>
<dbReference type="Gene3D" id="1.10.10.10">
    <property type="entry name" value="Winged helix-like DNA-binding domain superfamily/Winged helix DNA-binding domain"/>
    <property type="match status" value="1"/>
</dbReference>
<dbReference type="InterPro" id="IPR036390">
    <property type="entry name" value="WH_DNA-bd_sf"/>
</dbReference>
<dbReference type="SUPFAM" id="SSF46785">
    <property type="entry name" value="Winged helix' DNA-binding domain"/>
    <property type="match status" value="1"/>
</dbReference>
<evidence type="ECO:0000256" key="3">
    <source>
        <dbReference type="ARBA" id="ARBA00023163"/>
    </source>
</evidence>
<keyword evidence="3" id="KW-0804">Transcription</keyword>
<feature type="domain" description="HTH crp-type" evidence="5">
    <location>
        <begin position="146"/>
        <end position="219"/>
    </location>
</feature>
<reference evidence="6" key="1">
    <citation type="submission" date="2021-11" db="EMBL/GenBank/DDBJ databases">
        <title>Streptomyces corallinus and Kineosporia corallina sp. nov., two new coral-derived marine actinobacteria.</title>
        <authorList>
            <person name="Buangrab K."/>
            <person name="Sutthacheep M."/>
            <person name="Yeemin T."/>
            <person name="Harunari E."/>
            <person name="Igarashi Y."/>
            <person name="Sripreechasak P."/>
            <person name="Kanchanasin P."/>
            <person name="Tanasupawat S."/>
            <person name="Phongsopitanun W."/>
        </authorList>
    </citation>
    <scope>NUCLEOTIDE SEQUENCE</scope>
    <source>
        <strain evidence="6">JCM 31032</strain>
    </source>
</reference>
<dbReference type="CDD" id="cd00038">
    <property type="entry name" value="CAP_ED"/>
    <property type="match status" value="1"/>
</dbReference>
<dbReference type="InterPro" id="IPR018490">
    <property type="entry name" value="cNMP-bd_dom_sf"/>
</dbReference>
<dbReference type="Proteomes" id="UP001138997">
    <property type="component" value="Unassembled WGS sequence"/>
</dbReference>
<dbReference type="Gene3D" id="2.60.120.10">
    <property type="entry name" value="Jelly Rolls"/>
    <property type="match status" value="1"/>
</dbReference>
<dbReference type="GO" id="GO:0003677">
    <property type="term" value="F:DNA binding"/>
    <property type="evidence" value="ECO:0007669"/>
    <property type="project" value="UniProtKB-KW"/>
</dbReference>
<evidence type="ECO:0000313" key="7">
    <source>
        <dbReference type="Proteomes" id="UP001138997"/>
    </source>
</evidence>
<feature type="domain" description="Cyclic nucleotide-binding" evidence="4">
    <location>
        <begin position="12"/>
        <end position="121"/>
    </location>
</feature>
<evidence type="ECO:0000313" key="6">
    <source>
        <dbReference type="EMBL" id="MCD5312046.1"/>
    </source>
</evidence>
<dbReference type="EMBL" id="JAJOMB010000006">
    <property type="protein sequence ID" value="MCD5312046.1"/>
    <property type="molecule type" value="Genomic_DNA"/>
</dbReference>
<dbReference type="SUPFAM" id="SSF51206">
    <property type="entry name" value="cAMP-binding domain-like"/>
    <property type="match status" value="1"/>
</dbReference>
<dbReference type="Pfam" id="PF00027">
    <property type="entry name" value="cNMP_binding"/>
    <property type="match status" value="1"/>
</dbReference>
<dbReference type="GO" id="GO:0005829">
    <property type="term" value="C:cytosol"/>
    <property type="evidence" value="ECO:0007669"/>
    <property type="project" value="TreeGrafter"/>
</dbReference>
<keyword evidence="7" id="KW-1185">Reference proteome</keyword>
<evidence type="ECO:0000256" key="1">
    <source>
        <dbReference type="ARBA" id="ARBA00023015"/>
    </source>
</evidence>
<evidence type="ECO:0000256" key="2">
    <source>
        <dbReference type="ARBA" id="ARBA00023125"/>
    </source>
</evidence>